<evidence type="ECO:0000313" key="3">
    <source>
        <dbReference type="Proteomes" id="UP001497623"/>
    </source>
</evidence>
<evidence type="ECO:0000313" key="2">
    <source>
        <dbReference type="EMBL" id="CAL4222374.1"/>
    </source>
</evidence>
<evidence type="ECO:0000256" key="1">
    <source>
        <dbReference type="SAM" id="MobiDB-lite"/>
    </source>
</evidence>
<feature type="compositionally biased region" description="Polar residues" evidence="1">
    <location>
        <begin position="55"/>
        <end position="69"/>
    </location>
</feature>
<protein>
    <submittedName>
        <fullName evidence="2">Uncharacterized protein</fullName>
    </submittedName>
</protein>
<sequence length="156" mass="17143">MGYQSFLSGIMGQVKVLERLLVTREASQATSPEDSPNTSRDKDNASPSEQHRGSKQSPGPQLGGEQTSQRQEHVADSESEILMESGMNVQQQQQHQQETPHHLDMVKTSLVLPSPRGGPLEPDHADDDFIEEEEVTNVEDHLMPSHEEGSSACSIS</sequence>
<feature type="region of interest" description="Disordered" evidence="1">
    <location>
        <begin position="25"/>
        <end position="125"/>
    </location>
</feature>
<organism evidence="2 3">
    <name type="scientific">Meganyctiphanes norvegica</name>
    <name type="common">Northern krill</name>
    <name type="synonym">Thysanopoda norvegica</name>
    <dbReference type="NCBI Taxonomy" id="48144"/>
    <lineage>
        <taxon>Eukaryota</taxon>
        <taxon>Metazoa</taxon>
        <taxon>Ecdysozoa</taxon>
        <taxon>Arthropoda</taxon>
        <taxon>Crustacea</taxon>
        <taxon>Multicrustacea</taxon>
        <taxon>Malacostraca</taxon>
        <taxon>Eumalacostraca</taxon>
        <taxon>Eucarida</taxon>
        <taxon>Euphausiacea</taxon>
        <taxon>Euphausiidae</taxon>
        <taxon>Meganyctiphanes</taxon>
    </lineage>
</organism>
<dbReference type="Proteomes" id="UP001497623">
    <property type="component" value="Unassembled WGS sequence"/>
</dbReference>
<comment type="caution">
    <text evidence="2">The sequence shown here is derived from an EMBL/GenBank/DDBJ whole genome shotgun (WGS) entry which is preliminary data.</text>
</comment>
<feature type="compositionally biased region" description="Basic and acidic residues" evidence="1">
    <location>
        <begin position="39"/>
        <end position="52"/>
    </location>
</feature>
<keyword evidence="3" id="KW-1185">Reference proteome</keyword>
<accession>A0AAV2SNY9</accession>
<dbReference type="AlphaFoldDB" id="A0AAV2SNY9"/>
<feature type="compositionally biased region" description="Polar residues" evidence="1">
    <location>
        <begin position="25"/>
        <end position="38"/>
    </location>
</feature>
<proteinExistence type="predicted"/>
<reference evidence="2 3" key="1">
    <citation type="submission" date="2024-05" db="EMBL/GenBank/DDBJ databases">
        <authorList>
            <person name="Wallberg A."/>
        </authorList>
    </citation>
    <scope>NUCLEOTIDE SEQUENCE [LARGE SCALE GENOMIC DNA]</scope>
</reference>
<dbReference type="EMBL" id="CAXKWB010098008">
    <property type="protein sequence ID" value="CAL4222374.1"/>
    <property type="molecule type" value="Genomic_DNA"/>
</dbReference>
<gene>
    <name evidence="2" type="ORF">MNOR_LOCUS39168</name>
</gene>
<name>A0AAV2SNY9_MEGNR</name>